<evidence type="ECO:0000313" key="10">
    <source>
        <dbReference type="EMBL" id="CAF0899536.1"/>
    </source>
</evidence>
<dbReference type="InterPro" id="IPR035979">
    <property type="entry name" value="RBD_domain_sf"/>
</dbReference>
<feature type="compositionally biased region" description="Polar residues" evidence="6">
    <location>
        <begin position="596"/>
        <end position="615"/>
    </location>
</feature>
<dbReference type="Proteomes" id="UP000663870">
    <property type="component" value="Unassembled WGS sequence"/>
</dbReference>
<dbReference type="Pfam" id="PF00076">
    <property type="entry name" value="RRM_1"/>
    <property type="match status" value="3"/>
</dbReference>
<evidence type="ECO:0000313" key="9">
    <source>
        <dbReference type="EMBL" id="CAF0883219.1"/>
    </source>
</evidence>
<dbReference type="FunFam" id="3.30.70.330:FF:000022">
    <property type="entry name" value="APOBEC1 complementation factor isoform X1"/>
    <property type="match status" value="1"/>
</dbReference>
<keyword evidence="3" id="KW-0677">Repeat</keyword>
<name>A0A813ZIY6_9BILA</name>
<keyword evidence="12" id="KW-1185">Reference proteome</keyword>
<gene>
    <name evidence="9" type="ORF">JXQ802_LOCUS8264</name>
    <name evidence="10" type="ORF">PYM288_LOCUS9454</name>
</gene>
<feature type="domain" description="RRM" evidence="8">
    <location>
        <begin position="261"/>
        <end position="339"/>
    </location>
</feature>
<dbReference type="EMBL" id="CAJNOH010000137">
    <property type="protein sequence ID" value="CAF0899536.1"/>
    <property type="molecule type" value="Genomic_DNA"/>
</dbReference>
<keyword evidence="7" id="KW-0812">Transmembrane</keyword>
<dbReference type="Pfam" id="PF05608">
    <property type="entry name" value="RTE1"/>
    <property type="match status" value="1"/>
</dbReference>
<dbReference type="EMBL" id="CAJNOL010000144">
    <property type="protein sequence ID" value="CAF0883219.1"/>
    <property type="molecule type" value="Genomic_DNA"/>
</dbReference>
<dbReference type="SMART" id="SM00360">
    <property type="entry name" value="RRM"/>
    <property type="match status" value="3"/>
</dbReference>
<dbReference type="Proteomes" id="UP000663854">
    <property type="component" value="Unassembled WGS sequence"/>
</dbReference>
<keyword evidence="7" id="KW-1133">Transmembrane helix</keyword>
<feature type="region of interest" description="Disordered" evidence="6">
    <location>
        <begin position="596"/>
        <end position="635"/>
    </location>
</feature>
<dbReference type="FunFam" id="3.30.70.330:FF:000027">
    <property type="entry name" value="Heterogeneous nuclear ribonucleoprotein q isoform"/>
    <property type="match status" value="1"/>
</dbReference>
<dbReference type="FunFam" id="3.30.70.330:FF:000026">
    <property type="entry name" value="APOBEC1 complementation factor isoform X1"/>
    <property type="match status" value="1"/>
</dbReference>
<evidence type="ECO:0000256" key="1">
    <source>
        <dbReference type="ARBA" id="ARBA00004496"/>
    </source>
</evidence>
<dbReference type="PANTHER" id="PTHR21245">
    <property type="entry name" value="HETEROGENEOUS NUCLEAR RIBONUCLEOPROTEIN"/>
    <property type="match status" value="1"/>
</dbReference>
<protein>
    <recommendedName>
        <fullName evidence="8">RRM domain-containing protein</fullName>
    </recommendedName>
</protein>
<dbReference type="InterPro" id="IPR000504">
    <property type="entry name" value="RRM_dom"/>
</dbReference>
<dbReference type="GO" id="GO:0005737">
    <property type="term" value="C:cytoplasm"/>
    <property type="evidence" value="ECO:0007669"/>
    <property type="project" value="UniProtKB-SubCell"/>
</dbReference>
<comment type="subcellular location">
    <subcellularLocation>
        <location evidence="1">Cytoplasm</location>
    </subcellularLocation>
</comment>
<evidence type="ECO:0000256" key="2">
    <source>
        <dbReference type="ARBA" id="ARBA00022490"/>
    </source>
</evidence>
<keyword evidence="7" id="KW-0472">Membrane</keyword>
<dbReference type="GO" id="GO:0003723">
    <property type="term" value="F:RNA binding"/>
    <property type="evidence" value="ECO:0007669"/>
    <property type="project" value="UniProtKB-UniRule"/>
</dbReference>
<evidence type="ECO:0000256" key="7">
    <source>
        <dbReference type="SAM" id="Phobius"/>
    </source>
</evidence>
<accession>A0A813ZIY6</accession>
<keyword evidence="2" id="KW-0963">Cytoplasm</keyword>
<dbReference type="InterPro" id="IPR006535">
    <property type="entry name" value="HnRNP_R/Q_splicing_fac"/>
</dbReference>
<organism evidence="10 11">
    <name type="scientific">Rotaria sordida</name>
    <dbReference type="NCBI Taxonomy" id="392033"/>
    <lineage>
        <taxon>Eukaryota</taxon>
        <taxon>Metazoa</taxon>
        <taxon>Spiralia</taxon>
        <taxon>Gnathifera</taxon>
        <taxon>Rotifera</taxon>
        <taxon>Eurotatoria</taxon>
        <taxon>Bdelloidea</taxon>
        <taxon>Philodinida</taxon>
        <taxon>Philodinidae</taxon>
        <taxon>Rotaria</taxon>
    </lineage>
</organism>
<feature type="region of interest" description="Disordered" evidence="6">
    <location>
        <begin position="788"/>
        <end position="823"/>
    </location>
</feature>
<evidence type="ECO:0000256" key="4">
    <source>
        <dbReference type="ARBA" id="ARBA00022884"/>
    </source>
</evidence>
<evidence type="ECO:0000256" key="3">
    <source>
        <dbReference type="ARBA" id="ARBA00022737"/>
    </source>
</evidence>
<dbReference type="AlphaFoldDB" id="A0A813ZIY6"/>
<dbReference type="PROSITE" id="PS50102">
    <property type="entry name" value="RRM"/>
    <property type="match status" value="3"/>
</dbReference>
<dbReference type="InterPro" id="IPR012677">
    <property type="entry name" value="Nucleotide-bd_a/b_plait_sf"/>
</dbReference>
<feature type="domain" description="RRM" evidence="8">
    <location>
        <begin position="341"/>
        <end position="423"/>
    </location>
</feature>
<feature type="region of interest" description="Disordered" evidence="6">
    <location>
        <begin position="232"/>
        <end position="254"/>
    </location>
</feature>
<feature type="transmembrane region" description="Helical" evidence="7">
    <location>
        <begin position="20"/>
        <end position="41"/>
    </location>
</feature>
<dbReference type="SUPFAM" id="SSF54928">
    <property type="entry name" value="RNA-binding domain, RBD"/>
    <property type="match status" value="3"/>
</dbReference>
<sequence length="823" mass="92390">MNDDNFMSSGFTDRIDTARMRYPHCIVWTPIPLLTWLFPFIGHMGIARTDGVIRDFAGPYYVSEDDMAFGRPTRYLQLDLNRIPTTLGTNNVQNIWDKAVEQASDEYKKRMHNLCCDNCHSHVALALNTMNYNRKYSHNMISLCFWMFFRGKFVSFVGLLLTWLPFLILMSIIIGLTCFVFVPICRHYSIIDSNHKNNSNEESFISFPQVSPSNIIGTHPNEVITSINADNGYPVRQENGQRKTGPPPDWPTTRHPPGRGCEVFVGKLPRDCFESELFPLFERCGQIYEMRLMMDFSGFNRGYAFITYTCRDNAKRSVKELNNYEIRPSRLIGVCQSVDNCRLFVGGIPKTKKREEILDEMCKVTEGVVDVIVYPSAHDKTKNRGFAFVEYESHRSAAMARRKLLPGKIQLWGHQIAVDWAEPETEVDEDVMSTVRVLYVRNLMMNTTEEQIKEIFQRFKSNSVERVKKLKDYAFVHFKERDDALHAMNLMNGREIDGSIVEVTLAKPVDKNQYFRFTRGVSPSTIATNLPFGLPAGAVGPGTTTFDFTPHLTAIPYITIPSTSLATPVTNGTPVMSSAVNVLQQKNIRRCINATGRLSTNGNTSPPTINRNVPSAPTGVLSTSSRPSQPPPTVVHHRGAYYTILRPTSRRTDEKCLEDLYKETYDALYGSAASTTAPSIMMIDSNHSQFILPEQQTLQQQPNQPEEIPFAPTAFGFHPGGPIFQPATLLPHPLVAAHPAGNPQFAQQPLVFTTTNNPGQAQQYFHAHPQGNFPFPFILTPPLTSIPQLSSTPTSPESPLFTYATPTSTATSITTSDGTTYSA</sequence>
<evidence type="ECO:0000256" key="6">
    <source>
        <dbReference type="SAM" id="MobiDB-lite"/>
    </source>
</evidence>
<dbReference type="NCBIfam" id="TIGR01648">
    <property type="entry name" value="hnRNP-R-Q"/>
    <property type="match status" value="1"/>
</dbReference>
<feature type="transmembrane region" description="Helical" evidence="7">
    <location>
        <begin position="156"/>
        <end position="182"/>
    </location>
</feature>
<evidence type="ECO:0000313" key="11">
    <source>
        <dbReference type="Proteomes" id="UP000663854"/>
    </source>
</evidence>
<evidence type="ECO:0000313" key="12">
    <source>
        <dbReference type="Proteomes" id="UP000663870"/>
    </source>
</evidence>
<evidence type="ECO:0000259" key="8">
    <source>
        <dbReference type="PROSITE" id="PS50102"/>
    </source>
</evidence>
<reference evidence="10" key="1">
    <citation type="submission" date="2021-02" db="EMBL/GenBank/DDBJ databases">
        <authorList>
            <person name="Nowell W R."/>
        </authorList>
    </citation>
    <scope>NUCLEOTIDE SEQUENCE</scope>
</reference>
<keyword evidence="4 5" id="KW-0694">RNA-binding</keyword>
<dbReference type="CDD" id="cd12249">
    <property type="entry name" value="RRM1_hnRNPR_like"/>
    <property type="match status" value="1"/>
</dbReference>
<feature type="domain" description="RRM" evidence="8">
    <location>
        <begin position="436"/>
        <end position="508"/>
    </location>
</feature>
<dbReference type="InterPro" id="IPR008496">
    <property type="entry name" value="TMEM222/RTE1"/>
</dbReference>
<proteinExistence type="predicted"/>
<comment type="caution">
    <text evidence="10">The sequence shown here is derived from an EMBL/GenBank/DDBJ whole genome shotgun (WGS) entry which is preliminary data.</text>
</comment>
<dbReference type="Gene3D" id="3.30.70.330">
    <property type="match status" value="3"/>
</dbReference>
<evidence type="ECO:0000256" key="5">
    <source>
        <dbReference type="PROSITE-ProRule" id="PRU00176"/>
    </source>
</evidence>